<comment type="caution">
    <text evidence="1">The sequence shown here is derived from an EMBL/GenBank/DDBJ whole genome shotgun (WGS) entry which is preliminary data.</text>
</comment>
<dbReference type="AlphaFoldDB" id="A0A0L7LUQ3"/>
<sequence length="126" mass="14161">MAALRLRGRLRRDCTCVRQQALLRAPVPVRLRRVRRQRSHLQWGMSSLNGSDETVHACANKPCSEHLFRTRGKCVLPPFQEHGTYVSNIPGAAPGLGFERVILSNISCQRGYALLGVTSFDEVLYN</sequence>
<evidence type="ECO:0000313" key="2">
    <source>
        <dbReference type="Proteomes" id="UP000037510"/>
    </source>
</evidence>
<organism evidence="1 2">
    <name type="scientific">Operophtera brumata</name>
    <name type="common">Winter moth</name>
    <name type="synonym">Phalaena brumata</name>
    <dbReference type="NCBI Taxonomy" id="104452"/>
    <lineage>
        <taxon>Eukaryota</taxon>
        <taxon>Metazoa</taxon>
        <taxon>Ecdysozoa</taxon>
        <taxon>Arthropoda</taxon>
        <taxon>Hexapoda</taxon>
        <taxon>Insecta</taxon>
        <taxon>Pterygota</taxon>
        <taxon>Neoptera</taxon>
        <taxon>Endopterygota</taxon>
        <taxon>Lepidoptera</taxon>
        <taxon>Glossata</taxon>
        <taxon>Ditrysia</taxon>
        <taxon>Geometroidea</taxon>
        <taxon>Geometridae</taxon>
        <taxon>Larentiinae</taxon>
        <taxon>Operophtera</taxon>
    </lineage>
</organism>
<reference evidence="1 2" key="1">
    <citation type="journal article" date="2015" name="Genome Biol. Evol.">
        <title>The genome of winter moth (Operophtera brumata) provides a genomic perspective on sexual dimorphism and phenology.</title>
        <authorList>
            <person name="Derks M.F."/>
            <person name="Smit S."/>
            <person name="Salis L."/>
            <person name="Schijlen E."/>
            <person name="Bossers A."/>
            <person name="Mateman C."/>
            <person name="Pijl A.S."/>
            <person name="de Ridder D."/>
            <person name="Groenen M.A."/>
            <person name="Visser M.E."/>
            <person name="Megens H.J."/>
        </authorList>
    </citation>
    <scope>NUCLEOTIDE SEQUENCE [LARGE SCALE GENOMIC DNA]</scope>
    <source>
        <strain evidence="1">WM2013NL</strain>
        <tissue evidence="1">Head and thorax</tissue>
    </source>
</reference>
<protein>
    <submittedName>
        <fullName evidence="1">Pattern recognition serine proteinase</fullName>
    </submittedName>
</protein>
<dbReference type="Proteomes" id="UP000037510">
    <property type="component" value="Unassembled WGS sequence"/>
</dbReference>
<gene>
    <name evidence="1" type="ORF">OBRU01_00909</name>
</gene>
<accession>A0A0L7LUQ3</accession>
<evidence type="ECO:0000313" key="1">
    <source>
        <dbReference type="EMBL" id="KOB79198.1"/>
    </source>
</evidence>
<dbReference type="EMBL" id="JTDY01000046">
    <property type="protein sequence ID" value="KOB79198.1"/>
    <property type="molecule type" value="Genomic_DNA"/>
</dbReference>
<name>A0A0L7LUQ3_OPEBR</name>
<proteinExistence type="predicted"/>
<keyword evidence="2" id="KW-1185">Reference proteome</keyword>